<feature type="region of interest" description="Disordered" evidence="1">
    <location>
        <begin position="1"/>
        <end position="39"/>
    </location>
</feature>
<dbReference type="Proteomes" id="UP001189429">
    <property type="component" value="Unassembled WGS sequence"/>
</dbReference>
<organism evidence="2 3">
    <name type="scientific">Prorocentrum cordatum</name>
    <dbReference type="NCBI Taxonomy" id="2364126"/>
    <lineage>
        <taxon>Eukaryota</taxon>
        <taxon>Sar</taxon>
        <taxon>Alveolata</taxon>
        <taxon>Dinophyceae</taxon>
        <taxon>Prorocentrales</taxon>
        <taxon>Prorocentraceae</taxon>
        <taxon>Prorocentrum</taxon>
    </lineage>
</organism>
<evidence type="ECO:0000256" key="1">
    <source>
        <dbReference type="SAM" id="MobiDB-lite"/>
    </source>
</evidence>
<accession>A0ABN9R0A2</accession>
<feature type="non-terminal residue" evidence="2">
    <location>
        <position position="612"/>
    </location>
</feature>
<reference evidence="2" key="1">
    <citation type="submission" date="2023-10" db="EMBL/GenBank/DDBJ databases">
        <authorList>
            <person name="Chen Y."/>
            <person name="Shah S."/>
            <person name="Dougan E. K."/>
            <person name="Thang M."/>
            <person name="Chan C."/>
        </authorList>
    </citation>
    <scope>NUCLEOTIDE SEQUENCE [LARGE SCALE GENOMIC DNA]</scope>
</reference>
<evidence type="ECO:0000313" key="3">
    <source>
        <dbReference type="Proteomes" id="UP001189429"/>
    </source>
</evidence>
<gene>
    <name evidence="2" type="ORF">PCOR1329_LOCUS16168</name>
</gene>
<protein>
    <submittedName>
        <fullName evidence="2">Uncharacterized protein</fullName>
    </submittedName>
</protein>
<comment type="caution">
    <text evidence="2">The sequence shown here is derived from an EMBL/GenBank/DDBJ whole genome shotgun (WGS) entry which is preliminary data.</text>
</comment>
<proteinExistence type="predicted"/>
<keyword evidence="3" id="KW-1185">Reference proteome</keyword>
<dbReference type="EMBL" id="CAUYUJ010004939">
    <property type="protein sequence ID" value="CAK0811629.1"/>
    <property type="molecule type" value="Genomic_DNA"/>
</dbReference>
<evidence type="ECO:0000313" key="2">
    <source>
        <dbReference type="EMBL" id="CAK0811629.1"/>
    </source>
</evidence>
<name>A0ABN9R0A2_9DINO</name>
<sequence length="612" mass="65405">MAPHQEALPAPKRPRTAQQPAAPPAPAPAAPSAAAPSPPAPLAVEELLEMDSGAKEYVDNALLKFLSEKQALVAFKVPASVMLIPPLKISSAASGAHLTSFREVMQYDNLQLSFSTTGQYEAAGTVWMLDPLAADTSDIVSISQLDAAMANWTEERLLLSSDHPPSRRYSFDVPLPARVVNTKVAQRMTEGESTVLMATGVPMLAGHPLVMAWYGAMAEALSAGNSDRTFKLFEAALSVPIRLRLSPDPDACLLASLLFSETVFSTSAASGADAFWKLAEKVSRLTKYQKAVAENISLPKLTKVLTTYGITFKGNALTAAHAKALKSLTPFVGNHACAVAYSLAEAFCPELREPTLLMRLAQLCKARTAPSQADKDAAACDSMAFVLTPALTHVLFKKHDVIEYIMHEAAMIDKDMAPTVSMFRSPLAIVKHFSASGEKGLAAAFRRGESSDNTGLENMFAVPVAEYRDQQGREARAQALIDFAWAVWAGHFDEELQELAAQDLQGGAAAFLWHRYFTDSAKEMGVKYRALTAACAAGPISTGTAEGGASGVATGAPELAEADQEDLKKTKDLLLSLRRKSVSFAALPSVGGATGAEHSAAQLQKLWEEMRL</sequence>